<keyword evidence="5" id="KW-1185">Reference proteome</keyword>
<dbReference type="PANTHER" id="PTHR43420">
    <property type="entry name" value="ACETYLTRANSFERASE"/>
    <property type="match status" value="1"/>
</dbReference>
<dbReference type="CDD" id="cd04301">
    <property type="entry name" value="NAT_SF"/>
    <property type="match status" value="1"/>
</dbReference>
<dbReference type="Pfam" id="PF00583">
    <property type="entry name" value="Acetyltransf_1"/>
    <property type="match status" value="1"/>
</dbReference>
<evidence type="ECO:0000256" key="2">
    <source>
        <dbReference type="ARBA" id="ARBA00023315"/>
    </source>
</evidence>
<reference evidence="4" key="1">
    <citation type="submission" date="2020-12" db="EMBL/GenBank/DDBJ databases">
        <title>Vagococcus allomyrinae sp. nov. and Enterococcus lavae sp. nov., isolated from the larvae of Allomyrina dichotoma.</title>
        <authorList>
            <person name="Lee S.D."/>
        </authorList>
    </citation>
    <scope>NUCLEOTIDE SEQUENCE</scope>
    <source>
        <strain evidence="4">BWB3-3</strain>
    </source>
</reference>
<dbReference type="AlphaFoldDB" id="A0A940SW30"/>
<dbReference type="GO" id="GO:0016747">
    <property type="term" value="F:acyltransferase activity, transferring groups other than amino-acyl groups"/>
    <property type="evidence" value="ECO:0007669"/>
    <property type="project" value="InterPro"/>
</dbReference>
<dbReference type="RefSeq" id="WP_209530576.1">
    <property type="nucleotide sequence ID" value="NZ_JAEEGA010000013.1"/>
</dbReference>
<gene>
    <name evidence="4" type="ORF">I6N95_17935</name>
</gene>
<feature type="domain" description="N-acetyltransferase" evidence="3">
    <location>
        <begin position="148"/>
        <end position="276"/>
    </location>
</feature>
<dbReference type="SUPFAM" id="SSF55729">
    <property type="entry name" value="Acyl-CoA N-acyltransferases (Nat)"/>
    <property type="match status" value="1"/>
</dbReference>
<evidence type="ECO:0000313" key="5">
    <source>
        <dbReference type="Proteomes" id="UP000674938"/>
    </source>
</evidence>
<keyword evidence="2" id="KW-0012">Acyltransferase</keyword>
<organism evidence="4 5">
    <name type="scientific">Vagococcus allomyrinae</name>
    <dbReference type="NCBI Taxonomy" id="2794353"/>
    <lineage>
        <taxon>Bacteria</taxon>
        <taxon>Bacillati</taxon>
        <taxon>Bacillota</taxon>
        <taxon>Bacilli</taxon>
        <taxon>Lactobacillales</taxon>
        <taxon>Enterococcaceae</taxon>
        <taxon>Vagococcus</taxon>
    </lineage>
</organism>
<accession>A0A940SW30</accession>
<name>A0A940SW30_9ENTE</name>
<dbReference type="PROSITE" id="PS51186">
    <property type="entry name" value="GNAT"/>
    <property type="match status" value="1"/>
</dbReference>
<sequence>MRKIEKLTALNDEQRKKIYALAKQFAKKEHIYFKLDANILEDEQNKLVSHFLLMKNDRLQSYMLASSYSGNELEITLLGGTESNISDFFQLAISEARERSLNKVMFITDSNDTLTVTNFKNNLLEYDFSEYRLVLNPEKKPSVISSSVTLRQANITDEKQINALDFDGFGEVTQIREIDLQNILLAEVNGEIVGKIWLGESADSLGLFGFVVSAAERGKGYGRNMLAQIINDKLATGLKNIYLEVALINPSALKLYEECGFEKEATFDYYKLNVEQ</sequence>
<protein>
    <submittedName>
        <fullName evidence="4">GNAT family N-acetyltransferase</fullName>
    </submittedName>
</protein>
<evidence type="ECO:0000259" key="3">
    <source>
        <dbReference type="PROSITE" id="PS51186"/>
    </source>
</evidence>
<proteinExistence type="predicted"/>
<dbReference type="EMBL" id="JAEEGA010000013">
    <property type="protein sequence ID" value="MBP1042900.1"/>
    <property type="molecule type" value="Genomic_DNA"/>
</dbReference>
<dbReference type="InterPro" id="IPR050680">
    <property type="entry name" value="YpeA/RimI_acetyltransf"/>
</dbReference>
<evidence type="ECO:0000256" key="1">
    <source>
        <dbReference type="ARBA" id="ARBA00022679"/>
    </source>
</evidence>
<comment type="caution">
    <text evidence="4">The sequence shown here is derived from an EMBL/GenBank/DDBJ whole genome shotgun (WGS) entry which is preliminary data.</text>
</comment>
<evidence type="ECO:0000313" key="4">
    <source>
        <dbReference type="EMBL" id="MBP1042900.1"/>
    </source>
</evidence>
<keyword evidence="1" id="KW-0808">Transferase</keyword>
<dbReference type="Gene3D" id="3.40.630.30">
    <property type="match status" value="1"/>
</dbReference>
<dbReference type="InterPro" id="IPR016181">
    <property type="entry name" value="Acyl_CoA_acyltransferase"/>
</dbReference>
<dbReference type="InterPro" id="IPR000182">
    <property type="entry name" value="GNAT_dom"/>
</dbReference>
<dbReference type="Proteomes" id="UP000674938">
    <property type="component" value="Unassembled WGS sequence"/>
</dbReference>